<dbReference type="Pfam" id="PF00582">
    <property type="entry name" value="Usp"/>
    <property type="match status" value="2"/>
</dbReference>
<evidence type="ECO:0000256" key="1">
    <source>
        <dbReference type="ARBA" id="ARBA00008791"/>
    </source>
</evidence>
<dbReference type="InterPro" id="IPR006015">
    <property type="entry name" value="Universal_stress_UspA"/>
</dbReference>
<feature type="domain" description="UspA" evidence="4">
    <location>
        <begin position="140"/>
        <end position="283"/>
    </location>
</feature>
<gene>
    <name evidence="5" type="ORF">A8M32_11835</name>
</gene>
<dbReference type="PANTHER" id="PTHR46268:SF27">
    <property type="entry name" value="UNIVERSAL STRESS PROTEIN RV2623"/>
    <property type="match status" value="1"/>
</dbReference>
<dbReference type="CDD" id="cd00293">
    <property type="entry name" value="USP-like"/>
    <property type="match status" value="2"/>
</dbReference>
<dbReference type="AlphaFoldDB" id="A0A1E3VF02"/>
<evidence type="ECO:0000256" key="2">
    <source>
        <dbReference type="ARBA" id="ARBA00022741"/>
    </source>
</evidence>
<proteinExistence type="inferred from homology"/>
<comment type="similarity">
    <text evidence="1">Belongs to the universal stress protein A family.</text>
</comment>
<evidence type="ECO:0000313" key="6">
    <source>
        <dbReference type="Proteomes" id="UP000094342"/>
    </source>
</evidence>
<dbReference type="InterPro" id="IPR006016">
    <property type="entry name" value="UspA"/>
</dbReference>
<dbReference type="Gene3D" id="3.40.50.620">
    <property type="entry name" value="HUPs"/>
    <property type="match status" value="2"/>
</dbReference>
<evidence type="ECO:0000313" key="5">
    <source>
        <dbReference type="EMBL" id="ODR91466.1"/>
    </source>
</evidence>
<keyword evidence="2" id="KW-0547">Nucleotide-binding</keyword>
<dbReference type="STRING" id="1752398.A8M32_11835"/>
<protein>
    <recommendedName>
        <fullName evidence="4">UspA domain-containing protein</fullName>
    </recommendedName>
</protein>
<dbReference type="OrthoDB" id="5564966at2"/>
<keyword evidence="3" id="KW-0067">ATP-binding</keyword>
<dbReference type="PANTHER" id="PTHR46268">
    <property type="entry name" value="STRESS RESPONSE PROTEIN NHAX"/>
    <property type="match status" value="1"/>
</dbReference>
<name>A0A1E3VF02_9HYPH</name>
<dbReference type="EMBL" id="LYBW01000056">
    <property type="protein sequence ID" value="ODR91466.1"/>
    <property type="molecule type" value="Genomic_DNA"/>
</dbReference>
<accession>A0A1E3VF02</accession>
<comment type="caution">
    <text evidence="5">The sequence shown here is derived from an EMBL/GenBank/DDBJ whole genome shotgun (WGS) entry which is preliminary data.</text>
</comment>
<feature type="domain" description="UspA" evidence="4">
    <location>
        <begin position="1"/>
        <end position="132"/>
    </location>
</feature>
<dbReference type="Proteomes" id="UP000094342">
    <property type="component" value="Unassembled WGS sequence"/>
</dbReference>
<dbReference type="RefSeq" id="WP_069458572.1">
    <property type="nucleotide sequence ID" value="NZ_CP034909.1"/>
</dbReference>
<sequence length="289" mass="31171">MRRILISSDLSERSRRALRRAVALAKQFGSWLSVLHVVDDDQPQALIAQESRAAEAVLRDELDRASVGDVAALSSVSVVAGDPFRAIADEAHRLDADLIVMGAHRKRLLGDIFTGTTIERVVRLGGRPVLMVNRDDDAAYSNVMAAVDLSEASAHALHTARSLGLLEPDRDAAVHGFVPLGEGMMYYAGVEAHRVNKHVAVSASQARTAITKFLRDHGFGKLSNLLLIEKGTPFAAIDVGIHQLQPDLLVIGTRGHGGLKRLLLGSVADEVLRRVECDILAVPASRNIP</sequence>
<evidence type="ECO:0000256" key="3">
    <source>
        <dbReference type="ARBA" id="ARBA00022840"/>
    </source>
</evidence>
<reference evidence="6" key="1">
    <citation type="submission" date="2016-05" db="EMBL/GenBank/DDBJ databases">
        <authorList>
            <person name="Li Y."/>
        </authorList>
    </citation>
    <scope>NUCLEOTIDE SEQUENCE [LARGE SCALE GENOMIC DNA]</scope>
    <source>
        <strain evidence="6">YIC4027</strain>
    </source>
</reference>
<keyword evidence="6" id="KW-1185">Reference proteome</keyword>
<dbReference type="SUPFAM" id="SSF52402">
    <property type="entry name" value="Adenine nucleotide alpha hydrolases-like"/>
    <property type="match status" value="2"/>
</dbReference>
<evidence type="ECO:0000259" key="4">
    <source>
        <dbReference type="Pfam" id="PF00582"/>
    </source>
</evidence>
<dbReference type="InterPro" id="IPR014729">
    <property type="entry name" value="Rossmann-like_a/b/a_fold"/>
</dbReference>
<dbReference type="GO" id="GO:0005524">
    <property type="term" value="F:ATP binding"/>
    <property type="evidence" value="ECO:0007669"/>
    <property type="project" value="UniProtKB-KW"/>
</dbReference>
<dbReference type="PRINTS" id="PR01438">
    <property type="entry name" value="UNVRSLSTRESS"/>
</dbReference>
<organism evidence="5 6">
    <name type="scientific">Sinorhizobium alkalisoli</name>
    <dbReference type="NCBI Taxonomy" id="1752398"/>
    <lineage>
        <taxon>Bacteria</taxon>
        <taxon>Pseudomonadati</taxon>
        <taxon>Pseudomonadota</taxon>
        <taxon>Alphaproteobacteria</taxon>
        <taxon>Hyphomicrobiales</taxon>
        <taxon>Rhizobiaceae</taxon>
        <taxon>Sinorhizobium/Ensifer group</taxon>
        <taxon>Sinorhizobium</taxon>
    </lineage>
</organism>